<sequence>MKSKKEEYIEQLQQILTQDNFWRLFVDGKKQQKQPQQQNGLNEAKFGHLDWAMREMHGLKRMQDTAKWLFSKEYIDEPLSYKLLTKIHESAFPFEDHLLFSWKSTIVGTKRTFGVPASAEQYLTVRAQEIQIQVDADKAPWKYVPQSATRGIIETIWTPEERQKYIEILSAKYNSIKTELAQDQKALLLHIVTMAQTVEDIHNASDGNCRSIITLWLNKELVSHGFKPIILEDPNDFEHYEPQQLLYLLDKGQEAFFKFFTTGYPYNNCYIDAEIRNNICQLKSIDLLYYTHHDKKIVTPNIINHQLTNYIYHGSGKDEIQQIISKQGVVNTYDKFAPFLDQYISMLILTKYKGQENYYLLHEKISAKYFKYYCEAKNIDINETNNLFEQWLNFVEVVKLKINSIFYNYQISLLDPATCHLLDSELNIDQLKTIIKCFPKEKCSIYKTAEELYKNIQQTVYTAYNDSNKCVKMIADLANGVPCSKEEFSIIQTHAAAYLNTVDKSIYGMFFKHYSHLLDVISYTQPELLGDFTEIV</sequence>
<evidence type="ECO:0008006" key="3">
    <source>
        <dbReference type="Google" id="ProtNLM"/>
    </source>
</evidence>
<proteinExistence type="predicted"/>
<evidence type="ECO:0000313" key="2">
    <source>
        <dbReference type="Proteomes" id="UP001326613"/>
    </source>
</evidence>
<protein>
    <recommendedName>
        <fullName evidence="3">Fido domain-containing protein</fullName>
    </recommendedName>
</protein>
<dbReference type="EMBL" id="CP112932">
    <property type="protein sequence ID" value="WPY00848.1"/>
    <property type="molecule type" value="Genomic_DNA"/>
</dbReference>
<dbReference type="Proteomes" id="UP001326613">
    <property type="component" value="Chromosome"/>
</dbReference>
<reference evidence="1 2" key="1">
    <citation type="submission" date="2022-10" db="EMBL/GenBank/DDBJ databases">
        <title>Host association and intracellularity evolved multiple times independently in the Rickettsiales.</title>
        <authorList>
            <person name="Castelli M."/>
            <person name="Nardi T."/>
            <person name="Gammuto L."/>
            <person name="Bellinzona G."/>
            <person name="Sabaneyeva E."/>
            <person name="Potekhin A."/>
            <person name="Serra V."/>
            <person name="Petroni G."/>
            <person name="Sassera D."/>
        </authorList>
    </citation>
    <scope>NUCLEOTIDE SEQUENCE [LARGE SCALE GENOMIC DNA]</scope>
    <source>
        <strain evidence="1 2">Kr 154-4</strain>
    </source>
</reference>
<gene>
    <name evidence="1" type="ORF">Trichorick_00737</name>
</gene>
<evidence type="ECO:0000313" key="1">
    <source>
        <dbReference type="EMBL" id="WPY00848.1"/>
    </source>
</evidence>
<name>A0ABZ0UV36_9RICK</name>
<accession>A0ABZ0UV36</accession>
<organism evidence="1 2">
    <name type="scientific">Candidatus Trichorickettsia mobilis</name>
    <dbReference type="NCBI Taxonomy" id="1346319"/>
    <lineage>
        <taxon>Bacteria</taxon>
        <taxon>Pseudomonadati</taxon>
        <taxon>Pseudomonadota</taxon>
        <taxon>Alphaproteobacteria</taxon>
        <taxon>Rickettsiales</taxon>
        <taxon>Rickettsiaceae</taxon>
        <taxon>Rickettsieae</taxon>
        <taxon>Candidatus Trichorickettsia</taxon>
    </lineage>
</organism>
<keyword evidence="2" id="KW-1185">Reference proteome</keyword>
<dbReference type="RefSeq" id="WP_323737678.1">
    <property type="nucleotide sequence ID" value="NZ_CP112932.1"/>
</dbReference>